<keyword evidence="3" id="KW-0560">Oxidoreductase</keyword>
<gene>
    <name evidence="6" type="ORF">COCMIDRAFT_108960</name>
</gene>
<dbReference type="Pfam" id="PF08022">
    <property type="entry name" value="FAD_binding_8"/>
    <property type="match status" value="1"/>
</dbReference>
<dbReference type="InterPro" id="IPR051410">
    <property type="entry name" value="Ferric/Cupric_Reductase"/>
</dbReference>
<dbReference type="Gene3D" id="3.40.50.80">
    <property type="entry name" value="Nucleotide-binding domain of ferredoxin-NADP reductase (FNR) module"/>
    <property type="match status" value="1"/>
</dbReference>
<reference evidence="6 7" key="1">
    <citation type="journal article" date="2013" name="PLoS Genet.">
        <title>Comparative genome structure, secondary metabolite, and effector coding capacity across Cochliobolus pathogens.</title>
        <authorList>
            <person name="Condon B.J."/>
            <person name="Leng Y."/>
            <person name="Wu D."/>
            <person name="Bushley K.E."/>
            <person name="Ohm R.A."/>
            <person name="Otillar R."/>
            <person name="Martin J."/>
            <person name="Schackwitz W."/>
            <person name="Grimwood J."/>
            <person name="MohdZainudin N."/>
            <person name="Xue C."/>
            <person name="Wang R."/>
            <person name="Manning V.A."/>
            <person name="Dhillon B."/>
            <person name="Tu Z.J."/>
            <person name="Steffenson B.J."/>
            <person name="Salamov A."/>
            <person name="Sun H."/>
            <person name="Lowry S."/>
            <person name="LaButti K."/>
            <person name="Han J."/>
            <person name="Copeland A."/>
            <person name="Lindquist E."/>
            <person name="Barry K."/>
            <person name="Schmutz J."/>
            <person name="Baker S.E."/>
            <person name="Ciuffetti L.M."/>
            <person name="Grigoriev I.V."/>
            <person name="Zhong S."/>
            <person name="Turgeon B.G."/>
        </authorList>
    </citation>
    <scope>NUCLEOTIDE SEQUENCE [LARGE SCALE GENOMIC DNA]</scope>
    <source>
        <strain evidence="6 7">ATCC 44560</strain>
    </source>
</reference>
<dbReference type="Pfam" id="PF08030">
    <property type="entry name" value="NAD_binding_6"/>
    <property type="match status" value="1"/>
</dbReference>
<dbReference type="SUPFAM" id="SSF52343">
    <property type="entry name" value="Ferredoxin reductase-like, C-terminal NADP-linked domain"/>
    <property type="match status" value="1"/>
</dbReference>
<dbReference type="Proteomes" id="UP000054032">
    <property type="component" value="Unassembled WGS sequence"/>
</dbReference>
<dbReference type="AlphaFoldDB" id="W6Z9K9"/>
<keyword evidence="7" id="KW-1185">Reference proteome</keyword>
<evidence type="ECO:0000313" key="6">
    <source>
        <dbReference type="EMBL" id="EUC40386.1"/>
    </source>
</evidence>
<dbReference type="KEGG" id="bor:COCMIDRAFT_108960"/>
<dbReference type="InterPro" id="IPR013121">
    <property type="entry name" value="Fe_red_NAD-bd_6"/>
</dbReference>
<dbReference type="OrthoDB" id="4494341at2759"/>
<organism evidence="6 7">
    <name type="scientific">Bipolaris oryzae ATCC 44560</name>
    <dbReference type="NCBI Taxonomy" id="930090"/>
    <lineage>
        <taxon>Eukaryota</taxon>
        <taxon>Fungi</taxon>
        <taxon>Dikarya</taxon>
        <taxon>Ascomycota</taxon>
        <taxon>Pezizomycotina</taxon>
        <taxon>Dothideomycetes</taxon>
        <taxon>Pleosporomycetidae</taxon>
        <taxon>Pleosporales</taxon>
        <taxon>Pleosporineae</taxon>
        <taxon>Pleosporaceae</taxon>
        <taxon>Bipolaris</taxon>
    </lineage>
</organism>
<evidence type="ECO:0008006" key="8">
    <source>
        <dbReference type="Google" id="ProtNLM"/>
    </source>
</evidence>
<dbReference type="PANTHER" id="PTHR32361">
    <property type="entry name" value="FERRIC/CUPRIC REDUCTASE TRANSMEMBRANE COMPONENT"/>
    <property type="match status" value="1"/>
</dbReference>
<evidence type="ECO:0000259" key="5">
    <source>
        <dbReference type="Pfam" id="PF08030"/>
    </source>
</evidence>
<dbReference type="InterPro" id="IPR013112">
    <property type="entry name" value="FAD-bd_8"/>
</dbReference>
<feature type="domain" description="Ferric reductase NAD binding" evidence="5">
    <location>
        <begin position="71"/>
        <end position="235"/>
    </location>
</feature>
<evidence type="ECO:0000256" key="1">
    <source>
        <dbReference type="ARBA" id="ARBA00022448"/>
    </source>
</evidence>
<dbReference type="CDD" id="cd06186">
    <property type="entry name" value="NOX_Duox_like_FAD_NADP"/>
    <property type="match status" value="1"/>
</dbReference>
<dbReference type="HOGENOM" id="CLU_1199707_0_0_1"/>
<dbReference type="GO" id="GO:0000293">
    <property type="term" value="F:ferric-chelate reductase activity"/>
    <property type="evidence" value="ECO:0007669"/>
    <property type="project" value="TreeGrafter"/>
</dbReference>
<keyword evidence="2" id="KW-0249">Electron transport</keyword>
<protein>
    <recommendedName>
        <fullName evidence="8">Ferric reductase NAD binding domain-containing protein</fullName>
    </recommendedName>
</protein>
<dbReference type="EMBL" id="KI964170">
    <property type="protein sequence ID" value="EUC40386.1"/>
    <property type="molecule type" value="Genomic_DNA"/>
</dbReference>
<evidence type="ECO:0000259" key="4">
    <source>
        <dbReference type="Pfam" id="PF08022"/>
    </source>
</evidence>
<dbReference type="PANTHER" id="PTHR32361:SF9">
    <property type="entry name" value="FERRIC REDUCTASE TRANSMEMBRANE COMPONENT 3-RELATED"/>
    <property type="match status" value="1"/>
</dbReference>
<accession>W6Z9K9</accession>
<name>W6Z9K9_COCMI</name>
<dbReference type="RefSeq" id="XP_007693109.1">
    <property type="nucleotide sequence ID" value="XM_007694919.1"/>
</dbReference>
<dbReference type="GO" id="GO:0005886">
    <property type="term" value="C:plasma membrane"/>
    <property type="evidence" value="ECO:0007669"/>
    <property type="project" value="TreeGrafter"/>
</dbReference>
<keyword evidence="1" id="KW-0813">Transport</keyword>
<evidence type="ECO:0000313" key="7">
    <source>
        <dbReference type="Proteomes" id="UP000054032"/>
    </source>
</evidence>
<dbReference type="GO" id="GO:0015677">
    <property type="term" value="P:copper ion import"/>
    <property type="evidence" value="ECO:0007669"/>
    <property type="project" value="TreeGrafter"/>
</dbReference>
<sequence>MWRPGLFSIFQRHPFMVADSESEDHNFQLRIQPRAGFTNRLLTHTLYRTTELSAFIEGPYGHGFDLRDFGTVVLFANGIGIVGHLAYVQKLIRDHRQSKTKTRDLLLIWHVDNENQLDLVREIMNTMLRKDDLQGAAAQKDTNIASKSGKIDRYLGGSTIKENPGIRPTPHGENASCNIIDVYIYGDYEISNEAGNAVPYKRTGSRIAEVKGKPDVRQIISDVLETRVGRLAICGKLCHFLSLH</sequence>
<dbReference type="GeneID" id="19119339"/>
<dbReference type="GO" id="GO:0006879">
    <property type="term" value="P:intracellular iron ion homeostasis"/>
    <property type="evidence" value="ECO:0007669"/>
    <property type="project" value="TreeGrafter"/>
</dbReference>
<dbReference type="GO" id="GO:0006826">
    <property type="term" value="P:iron ion transport"/>
    <property type="evidence" value="ECO:0007669"/>
    <property type="project" value="TreeGrafter"/>
</dbReference>
<dbReference type="InterPro" id="IPR039261">
    <property type="entry name" value="FNR_nucleotide-bd"/>
</dbReference>
<evidence type="ECO:0000256" key="2">
    <source>
        <dbReference type="ARBA" id="ARBA00022982"/>
    </source>
</evidence>
<evidence type="ECO:0000256" key="3">
    <source>
        <dbReference type="ARBA" id="ARBA00023002"/>
    </source>
</evidence>
<feature type="domain" description="FAD-binding 8" evidence="4">
    <location>
        <begin position="9"/>
        <end position="62"/>
    </location>
</feature>
<proteinExistence type="predicted"/>